<name>A0AAV5DYV7_ELECO</name>
<organism evidence="4 5">
    <name type="scientific">Eleusine coracana subsp. coracana</name>
    <dbReference type="NCBI Taxonomy" id="191504"/>
    <lineage>
        <taxon>Eukaryota</taxon>
        <taxon>Viridiplantae</taxon>
        <taxon>Streptophyta</taxon>
        <taxon>Embryophyta</taxon>
        <taxon>Tracheophyta</taxon>
        <taxon>Spermatophyta</taxon>
        <taxon>Magnoliopsida</taxon>
        <taxon>Liliopsida</taxon>
        <taxon>Poales</taxon>
        <taxon>Poaceae</taxon>
        <taxon>PACMAD clade</taxon>
        <taxon>Chloridoideae</taxon>
        <taxon>Cynodonteae</taxon>
        <taxon>Eleusininae</taxon>
        <taxon>Eleusine</taxon>
    </lineage>
</organism>
<accession>A0AAV5DYV7</accession>
<keyword evidence="5" id="KW-1185">Reference proteome</keyword>
<evidence type="ECO:0000256" key="1">
    <source>
        <dbReference type="ARBA" id="ARBA00022723"/>
    </source>
</evidence>
<evidence type="ECO:0008006" key="6">
    <source>
        <dbReference type="Google" id="ProtNLM"/>
    </source>
</evidence>
<dbReference type="Pfam" id="PF22191">
    <property type="entry name" value="IBR_1"/>
    <property type="match status" value="1"/>
</dbReference>
<protein>
    <recommendedName>
        <fullName evidence="6">RING-type domain-containing protein</fullName>
    </recommendedName>
</protein>
<keyword evidence="2" id="KW-0863">Zinc-finger</keyword>
<reference evidence="4" key="1">
    <citation type="journal article" date="2018" name="DNA Res.">
        <title>Multiple hybrid de novo genome assembly of finger millet, an orphan allotetraploid crop.</title>
        <authorList>
            <person name="Hatakeyama M."/>
            <person name="Aluri S."/>
            <person name="Balachadran M.T."/>
            <person name="Sivarajan S.R."/>
            <person name="Patrignani A."/>
            <person name="Gruter S."/>
            <person name="Poveda L."/>
            <person name="Shimizu-Inatsugi R."/>
            <person name="Baeten J."/>
            <person name="Francoijs K.J."/>
            <person name="Nataraja K.N."/>
            <person name="Reddy Y.A.N."/>
            <person name="Phadnis S."/>
            <person name="Ravikumar R.L."/>
            <person name="Schlapbach R."/>
            <person name="Sreeman S.M."/>
            <person name="Shimizu K.K."/>
        </authorList>
    </citation>
    <scope>NUCLEOTIDE SEQUENCE</scope>
</reference>
<evidence type="ECO:0000256" key="3">
    <source>
        <dbReference type="ARBA" id="ARBA00022833"/>
    </source>
</evidence>
<dbReference type="EMBL" id="BQKI01000072">
    <property type="protein sequence ID" value="GJN15481.1"/>
    <property type="molecule type" value="Genomic_DNA"/>
</dbReference>
<dbReference type="InterPro" id="IPR031127">
    <property type="entry name" value="E3_UB_ligase_RBR"/>
</dbReference>
<dbReference type="SUPFAM" id="SSF57850">
    <property type="entry name" value="RING/U-box"/>
    <property type="match status" value="1"/>
</dbReference>
<comment type="caution">
    <text evidence="4">The sequence shown here is derived from an EMBL/GenBank/DDBJ whole genome shotgun (WGS) entry which is preliminary data.</text>
</comment>
<dbReference type="GO" id="GO:0004842">
    <property type="term" value="F:ubiquitin-protein transferase activity"/>
    <property type="evidence" value="ECO:0007669"/>
    <property type="project" value="InterPro"/>
</dbReference>
<evidence type="ECO:0000256" key="2">
    <source>
        <dbReference type="ARBA" id="ARBA00022771"/>
    </source>
</evidence>
<dbReference type="Gene3D" id="1.20.120.1750">
    <property type="match status" value="1"/>
</dbReference>
<dbReference type="InterPro" id="IPR017907">
    <property type="entry name" value="Znf_RING_CS"/>
</dbReference>
<dbReference type="GO" id="GO:0008270">
    <property type="term" value="F:zinc ion binding"/>
    <property type="evidence" value="ECO:0007669"/>
    <property type="project" value="UniProtKB-KW"/>
</dbReference>
<gene>
    <name evidence="4" type="primary">gb02401</name>
    <name evidence="4" type="ORF">PR202_gb02401</name>
</gene>
<sequence length="285" mass="31483">MDDPVPGGGVRTGHRDRRRLLLGGGGARRGVRVRGRVLRAVRRRGALAVDVRGGGARVWTSSADAASADWVLLHTKPCPRCRRPIERASGCIYIRCAPPCGHHFCFRCLRPVAGATPEGAPCFNGHDLLRRRGARVALDRFLRYQDLWAACRRKRRLAQSEARRIREEMTVKPRGDAKRAEIVAEAWEAVAEGRRVLGNACAHGIGLRGERELFDHQHGQADAVLDRMQQEAAVEAADLDKFVGDHRACNELAALTRVTWQCIEKLAKAVEEGMILPEMKAPASS</sequence>
<evidence type="ECO:0000313" key="5">
    <source>
        <dbReference type="Proteomes" id="UP001054889"/>
    </source>
</evidence>
<dbReference type="GO" id="GO:0016567">
    <property type="term" value="P:protein ubiquitination"/>
    <property type="evidence" value="ECO:0007669"/>
    <property type="project" value="InterPro"/>
</dbReference>
<evidence type="ECO:0000313" key="4">
    <source>
        <dbReference type="EMBL" id="GJN15481.1"/>
    </source>
</evidence>
<dbReference type="PROSITE" id="PS00518">
    <property type="entry name" value="ZF_RING_1"/>
    <property type="match status" value="1"/>
</dbReference>
<keyword evidence="3" id="KW-0862">Zinc</keyword>
<proteinExistence type="predicted"/>
<keyword evidence="1" id="KW-0479">Metal-binding</keyword>
<reference evidence="4" key="2">
    <citation type="submission" date="2021-12" db="EMBL/GenBank/DDBJ databases">
        <title>Resequencing data analysis of finger millet.</title>
        <authorList>
            <person name="Hatakeyama M."/>
            <person name="Aluri S."/>
            <person name="Balachadran M.T."/>
            <person name="Sivarajan S.R."/>
            <person name="Poveda L."/>
            <person name="Shimizu-Inatsugi R."/>
            <person name="Schlapbach R."/>
            <person name="Sreeman S.M."/>
            <person name="Shimizu K.K."/>
        </authorList>
    </citation>
    <scope>NUCLEOTIDE SEQUENCE</scope>
</reference>
<dbReference type="AlphaFoldDB" id="A0AAV5DYV7"/>
<dbReference type="Proteomes" id="UP001054889">
    <property type="component" value="Unassembled WGS sequence"/>
</dbReference>
<dbReference type="PANTHER" id="PTHR11685">
    <property type="entry name" value="RBR FAMILY RING FINGER AND IBR DOMAIN-CONTAINING"/>
    <property type="match status" value="1"/>
</dbReference>